<sequence>MLTIHFAATIEFRLSRRRKKRPLARHVSVSYGNLLSMGDDEISDHDGAAATVSASPFDAGRTLAIAQGLEFGSVSVDAFHRRSAPGPPPRQRNESINPSQSPFVLI</sequence>
<proteinExistence type="predicted"/>
<reference evidence="4" key="1">
    <citation type="submission" date="2016-06" db="UniProtKB">
        <authorList>
            <consortium name="WormBaseParasite"/>
        </authorList>
    </citation>
    <scope>IDENTIFICATION</scope>
</reference>
<dbReference type="AlphaFoldDB" id="A0A183IAY3"/>
<dbReference type="EMBL" id="UZAM01006622">
    <property type="protein sequence ID" value="VDO92069.1"/>
    <property type="molecule type" value="Genomic_DNA"/>
</dbReference>
<dbReference type="WBParaSite" id="SBAD_0000080001-mRNA-1">
    <property type="protein sequence ID" value="SBAD_0000080001-mRNA-1"/>
    <property type="gene ID" value="SBAD_0000080001"/>
</dbReference>
<evidence type="ECO:0000313" key="3">
    <source>
        <dbReference type="Proteomes" id="UP000270296"/>
    </source>
</evidence>
<reference evidence="2 3" key="2">
    <citation type="submission" date="2018-11" db="EMBL/GenBank/DDBJ databases">
        <authorList>
            <consortium name="Pathogen Informatics"/>
        </authorList>
    </citation>
    <scope>NUCLEOTIDE SEQUENCE [LARGE SCALE GENOMIC DNA]</scope>
</reference>
<evidence type="ECO:0000313" key="4">
    <source>
        <dbReference type="WBParaSite" id="SBAD_0000080001-mRNA-1"/>
    </source>
</evidence>
<evidence type="ECO:0000256" key="1">
    <source>
        <dbReference type="SAM" id="MobiDB-lite"/>
    </source>
</evidence>
<feature type="region of interest" description="Disordered" evidence="1">
    <location>
        <begin position="79"/>
        <end position="106"/>
    </location>
</feature>
<feature type="compositionally biased region" description="Polar residues" evidence="1">
    <location>
        <begin position="94"/>
        <end position="106"/>
    </location>
</feature>
<name>A0A183IAY3_9BILA</name>
<dbReference type="Proteomes" id="UP000270296">
    <property type="component" value="Unassembled WGS sequence"/>
</dbReference>
<gene>
    <name evidence="2" type="ORF">SBAD_LOCUS777</name>
</gene>
<evidence type="ECO:0000313" key="2">
    <source>
        <dbReference type="EMBL" id="VDO92069.1"/>
    </source>
</evidence>
<protein>
    <submittedName>
        <fullName evidence="2 4">Uncharacterized protein</fullName>
    </submittedName>
</protein>
<accession>A0A183IAY3</accession>
<keyword evidence="3" id="KW-1185">Reference proteome</keyword>
<organism evidence="4">
    <name type="scientific">Soboliphyme baturini</name>
    <dbReference type="NCBI Taxonomy" id="241478"/>
    <lineage>
        <taxon>Eukaryota</taxon>
        <taxon>Metazoa</taxon>
        <taxon>Ecdysozoa</taxon>
        <taxon>Nematoda</taxon>
        <taxon>Enoplea</taxon>
        <taxon>Dorylaimia</taxon>
        <taxon>Dioctophymatida</taxon>
        <taxon>Dioctophymatoidea</taxon>
        <taxon>Soboliphymatidae</taxon>
        <taxon>Soboliphyme</taxon>
    </lineage>
</organism>